<reference evidence="9 10" key="1">
    <citation type="journal article" date="2018" name="Nat. Biotechnol.">
        <title>A standardized bacterial taxonomy based on genome phylogeny substantially revises the tree of life.</title>
        <authorList>
            <person name="Parks D.H."/>
            <person name="Chuvochina M."/>
            <person name="Waite D.W."/>
            <person name="Rinke C."/>
            <person name="Skarshewski A."/>
            <person name="Chaumeil P.A."/>
            <person name="Hugenholtz P."/>
        </authorList>
    </citation>
    <scope>NUCLEOTIDE SEQUENCE [LARGE SCALE GENOMIC DNA]</scope>
    <source>
        <strain evidence="9">UBA8844</strain>
    </source>
</reference>
<evidence type="ECO:0000256" key="4">
    <source>
        <dbReference type="ARBA" id="ARBA00022741"/>
    </source>
</evidence>
<organism evidence="9 10">
    <name type="scientific">Gemmatimonas aurantiaca</name>
    <dbReference type="NCBI Taxonomy" id="173480"/>
    <lineage>
        <taxon>Bacteria</taxon>
        <taxon>Pseudomonadati</taxon>
        <taxon>Gemmatimonadota</taxon>
        <taxon>Gemmatimonadia</taxon>
        <taxon>Gemmatimonadales</taxon>
        <taxon>Gemmatimonadaceae</taxon>
        <taxon>Gemmatimonas</taxon>
    </lineage>
</organism>
<dbReference type="AlphaFoldDB" id="A0A3D4V6K9"/>
<dbReference type="Gene3D" id="1.10.510.10">
    <property type="entry name" value="Transferase(Phosphotransferase) domain 1"/>
    <property type="match status" value="1"/>
</dbReference>
<dbReference type="Proteomes" id="UP000264071">
    <property type="component" value="Unassembled WGS sequence"/>
</dbReference>
<dbReference type="CDD" id="cd14014">
    <property type="entry name" value="STKc_PknB_like"/>
    <property type="match status" value="1"/>
</dbReference>
<dbReference type="SUPFAM" id="SSF56112">
    <property type="entry name" value="Protein kinase-like (PK-like)"/>
    <property type="match status" value="1"/>
</dbReference>
<proteinExistence type="predicted"/>
<dbReference type="GO" id="GO:0005524">
    <property type="term" value="F:ATP binding"/>
    <property type="evidence" value="ECO:0007669"/>
    <property type="project" value="UniProtKB-UniRule"/>
</dbReference>
<keyword evidence="4 7" id="KW-0547">Nucleotide-binding</keyword>
<dbReference type="InterPro" id="IPR017441">
    <property type="entry name" value="Protein_kinase_ATP_BS"/>
</dbReference>
<dbReference type="InterPro" id="IPR011009">
    <property type="entry name" value="Kinase-like_dom_sf"/>
</dbReference>
<keyword evidence="2 9" id="KW-0723">Serine/threonine-protein kinase</keyword>
<dbReference type="PROSITE" id="PS00108">
    <property type="entry name" value="PROTEIN_KINASE_ST"/>
    <property type="match status" value="1"/>
</dbReference>
<keyword evidence="6 7" id="KW-0067">ATP-binding</keyword>
<dbReference type="EMBL" id="DPIY01000006">
    <property type="protein sequence ID" value="HCT56741.1"/>
    <property type="molecule type" value="Genomic_DNA"/>
</dbReference>
<dbReference type="SMART" id="SM00220">
    <property type="entry name" value="S_TKc"/>
    <property type="match status" value="1"/>
</dbReference>
<dbReference type="Pfam" id="PF00069">
    <property type="entry name" value="Pkinase"/>
    <property type="match status" value="1"/>
</dbReference>
<dbReference type="PROSITE" id="PS50011">
    <property type="entry name" value="PROTEIN_KINASE_DOM"/>
    <property type="match status" value="1"/>
</dbReference>
<dbReference type="PANTHER" id="PTHR43289">
    <property type="entry name" value="MITOGEN-ACTIVATED PROTEIN KINASE KINASE KINASE 20-RELATED"/>
    <property type="match status" value="1"/>
</dbReference>
<evidence type="ECO:0000256" key="5">
    <source>
        <dbReference type="ARBA" id="ARBA00022777"/>
    </source>
</evidence>
<evidence type="ECO:0000259" key="8">
    <source>
        <dbReference type="PROSITE" id="PS50011"/>
    </source>
</evidence>
<evidence type="ECO:0000256" key="1">
    <source>
        <dbReference type="ARBA" id="ARBA00012513"/>
    </source>
</evidence>
<dbReference type="InterPro" id="IPR000719">
    <property type="entry name" value="Prot_kinase_dom"/>
</dbReference>
<evidence type="ECO:0000256" key="6">
    <source>
        <dbReference type="ARBA" id="ARBA00022840"/>
    </source>
</evidence>
<gene>
    <name evidence="9" type="ORF">DGD08_05955</name>
</gene>
<dbReference type="Gene3D" id="3.30.200.20">
    <property type="entry name" value="Phosphorylase Kinase, domain 1"/>
    <property type="match status" value="1"/>
</dbReference>
<dbReference type="EC" id="2.7.11.1" evidence="1"/>
<evidence type="ECO:0000256" key="7">
    <source>
        <dbReference type="PROSITE-ProRule" id="PRU10141"/>
    </source>
</evidence>
<evidence type="ECO:0000313" key="10">
    <source>
        <dbReference type="Proteomes" id="UP000264071"/>
    </source>
</evidence>
<comment type="caution">
    <text evidence="9">The sequence shown here is derived from an EMBL/GenBank/DDBJ whole genome shotgun (WGS) entry which is preliminary data.</text>
</comment>
<sequence>MFCPDCGTWNRAAAAKCTRCGSPLPEVSAPPIDIPDEELRELRHATGNRYTVVKRLGSGGMAHVYLARHAVLGRPLVIKVLHRTLAQEAEMRERFRREAEAAARLVHPYICAIADMGTSGDIEYLAMPYYAGGSLADLLSRRKTVSASTAASIAVQVASGLDYAHRHGVVHRDIKPDNILFDEDGNVALTDFGIATARFHGRLTASGRAMGTPHYMSPEQAMGRLVDGRSDLYAVGLLLYEMLLGHPPFDGEDSYAVGYKHVHETPLAPDQVDTRVPAALSAIVMKCLNKQAAERYDRGFELADALVQFLSAGGGLDYRNARIARATGLTPL</sequence>
<evidence type="ECO:0000256" key="3">
    <source>
        <dbReference type="ARBA" id="ARBA00022679"/>
    </source>
</evidence>
<name>A0A3D4V6K9_9BACT</name>
<dbReference type="PANTHER" id="PTHR43289:SF34">
    <property type="entry name" value="SERINE_THREONINE-PROTEIN KINASE YBDM-RELATED"/>
    <property type="match status" value="1"/>
</dbReference>
<feature type="binding site" evidence="7">
    <location>
        <position position="79"/>
    </location>
    <ligand>
        <name>ATP</name>
        <dbReference type="ChEBI" id="CHEBI:30616"/>
    </ligand>
</feature>
<keyword evidence="5 9" id="KW-0418">Kinase</keyword>
<evidence type="ECO:0000256" key="2">
    <source>
        <dbReference type="ARBA" id="ARBA00022527"/>
    </source>
</evidence>
<dbReference type="FunFam" id="1.10.510.10:FF:000021">
    <property type="entry name" value="Serine/threonine protein kinase"/>
    <property type="match status" value="1"/>
</dbReference>
<dbReference type="GO" id="GO:0004674">
    <property type="term" value="F:protein serine/threonine kinase activity"/>
    <property type="evidence" value="ECO:0007669"/>
    <property type="project" value="UniProtKB-KW"/>
</dbReference>
<evidence type="ECO:0000313" key="9">
    <source>
        <dbReference type="EMBL" id="HCT56741.1"/>
    </source>
</evidence>
<keyword evidence="3" id="KW-0808">Transferase</keyword>
<protein>
    <recommendedName>
        <fullName evidence="1">non-specific serine/threonine protein kinase</fullName>
        <ecNumber evidence="1">2.7.11.1</ecNumber>
    </recommendedName>
</protein>
<feature type="domain" description="Protein kinase" evidence="8">
    <location>
        <begin position="50"/>
        <end position="310"/>
    </location>
</feature>
<accession>A0A3D4V6K9</accession>
<dbReference type="InterPro" id="IPR008271">
    <property type="entry name" value="Ser/Thr_kinase_AS"/>
</dbReference>
<dbReference type="PROSITE" id="PS00107">
    <property type="entry name" value="PROTEIN_KINASE_ATP"/>
    <property type="match status" value="1"/>
</dbReference>